<name>A0A9D3YP48_DREPO</name>
<organism evidence="1 2">
    <name type="scientific">Dreissena polymorpha</name>
    <name type="common">Zebra mussel</name>
    <name type="synonym">Mytilus polymorpha</name>
    <dbReference type="NCBI Taxonomy" id="45954"/>
    <lineage>
        <taxon>Eukaryota</taxon>
        <taxon>Metazoa</taxon>
        <taxon>Spiralia</taxon>
        <taxon>Lophotrochozoa</taxon>
        <taxon>Mollusca</taxon>
        <taxon>Bivalvia</taxon>
        <taxon>Autobranchia</taxon>
        <taxon>Heteroconchia</taxon>
        <taxon>Euheterodonta</taxon>
        <taxon>Imparidentia</taxon>
        <taxon>Neoheterodontei</taxon>
        <taxon>Myida</taxon>
        <taxon>Dreissenoidea</taxon>
        <taxon>Dreissenidae</taxon>
        <taxon>Dreissena</taxon>
    </lineage>
</organism>
<evidence type="ECO:0000313" key="2">
    <source>
        <dbReference type="Proteomes" id="UP000828390"/>
    </source>
</evidence>
<gene>
    <name evidence="1" type="ORF">DPMN_079485</name>
</gene>
<dbReference type="EMBL" id="JAIWYP010000015">
    <property type="protein sequence ID" value="KAH3704429.1"/>
    <property type="molecule type" value="Genomic_DNA"/>
</dbReference>
<dbReference type="SUPFAM" id="SSF48726">
    <property type="entry name" value="Immunoglobulin"/>
    <property type="match status" value="1"/>
</dbReference>
<dbReference type="Gene3D" id="2.60.40.10">
    <property type="entry name" value="Immunoglobulins"/>
    <property type="match status" value="1"/>
</dbReference>
<dbReference type="Proteomes" id="UP000828390">
    <property type="component" value="Unassembled WGS sequence"/>
</dbReference>
<accession>A0A9D3YP48</accession>
<dbReference type="InterPro" id="IPR036179">
    <property type="entry name" value="Ig-like_dom_sf"/>
</dbReference>
<proteinExistence type="predicted"/>
<reference evidence="1" key="1">
    <citation type="journal article" date="2019" name="bioRxiv">
        <title>The Genome of the Zebra Mussel, Dreissena polymorpha: A Resource for Invasive Species Research.</title>
        <authorList>
            <person name="McCartney M.A."/>
            <person name="Auch B."/>
            <person name="Kono T."/>
            <person name="Mallez S."/>
            <person name="Zhang Y."/>
            <person name="Obille A."/>
            <person name="Becker A."/>
            <person name="Abrahante J.E."/>
            <person name="Garbe J."/>
            <person name="Badalamenti J.P."/>
            <person name="Herman A."/>
            <person name="Mangelson H."/>
            <person name="Liachko I."/>
            <person name="Sullivan S."/>
            <person name="Sone E.D."/>
            <person name="Koren S."/>
            <person name="Silverstein K.A.T."/>
            <person name="Beckman K.B."/>
            <person name="Gohl D.M."/>
        </authorList>
    </citation>
    <scope>NUCLEOTIDE SEQUENCE</scope>
    <source>
        <strain evidence="1">Duluth1</strain>
        <tissue evidence="1">Whole animal</tissue>
    </source>
</reference>
<reference evidence="1" key="2">
    <citation type="submission" date="2020-11" db="EMBL/GenBank/DDBJ databases">
        <authorList>
            <person name="McCartney M.A."/>
            <person name="Auch B."/>
            <person name="Kono T."/>
            <person name="Mallez S."/>
            <person name="Becker A."/>
            <person name="Gohl D.M."/>
            <person name="Silverstein K.A.T."/>
            <person name="Koren S."/>
            <person name="Bechman K.B."/>
            <person name="Herman A."/>
            <person name="Abrahante J.E."/>
            <person name="Garbe J."/>
        </authorList>
    </citation>
    <scope>NUCLEOTIDE SEQUENCE</scope>
    <source>
        <strain evidence="1">Duluth1</strain>
        <tissue evidence="1">Whole animal</tissue>
    </source>
</reference>
<evidence type="ECO:0000313" key="1">
    <source>
        <dbReference type="EMBL" id="KAH3704429.1"/>
    </source>
</evidence>
<comment type="caution">
    <text evidence="1">The sequence shown here is derived from an EMBL/GenBank/DDBJ whole genome shotgun (WGS) entry which is preliminary data.</text>
</comment>
<dbReference type="InterPro" id="IPR013783">
    <property type="entry name" value="Ig-like_fold"/>
</dbReference>
<keyword evidence="2" id="KW-1185">Reference proteome</keyword>
<dbReference type="AlphaFoldDB" id="A0A9D3YP48"/>
<sequence length="101" mass="11326">MVFSTDKFPGETHINLTENEPVNMTCILESNPGSTISIRKDAELKQEKANTNSISYTIYGRCEDTGVHICTGKNEYPGSPRKQIDVRVLCKNIITILWGIH</sequence>
<protein>
    <submittedName>
        <fullName evidence="1">Uncharacterized protein</fullName>
    </submittedName>
</protein>